<evidence type="ECO:0000313" key="6">
    <source>
        <dbReference type="Proteomes" id="UP000426246"/>
    </source>
</evidence>
<dbReference type="Gene3D" id="1.10.10.60">
    <property type="entry name" value="Homeodomain-like"/>
    <property type="match status" value="2"/>
</dbReference>
<evidence type="ECO:0000259" key="4">
    <source>
        <dbReference type="PROSITE" id="PS01124"/>
    </source>
</evidence>
<dbReference type="OrthoDB" id="2559672at2"/>
<sequence length="270" mass="31077">MSEIDSVNFEDISMVQVGSIVYLPHANLGPRNKQESLQLIFIHSGWIDVQLDGGLERLSVGPGNVVLLEPARVEYFEFSKKSSTWHRWVDIGLNRLTIEMKKIFTSLPKVIPLSEEMQSITDLMLAFERKGLTSSHSSLRALGLASYELFVKEAFLLPVEIYSHPAIMAVQDYIHRHYETQLRVAELASHVGISQEHLIRLYKKHTGFTPAEYMWKYRGSKAIELIENTGMKIREVSELCGFGSEYHFTRFIRERYGESPTSIRKAKWRI</sequence>
<dbReference type="InterPro" id="IPR009057">
    <property type="entry name" value="Homeodomain-like_sf"/>
</dbReference>
<protein>
    <submittedName>
        <fullName evidence="5">AraC family transcriptional regulator</fullName>
    </submittedName>
</protein>
<evidence type="ECO:0000256" key="1">
    <source>
        <dbReference type="ARBA" id="ARBA00023015"/>
    </source>
</evidence>
<dbReference type="AlphaFoldDB" id="A0A6B8RBJ9"/>
<evidence type="ECO:0000256" key="3">
    <source>
        <dbReference type="ARBA" id="ARBA00023163"/>
    </source>
</evidence>
<dbReference type="SMART" id="SM00342">
    <property type="entry name" value="HTH_ARAC"/>
    <property type="match status" value="1"/>
</dbReference>
<dbReference type="InterPro" id="IPR018060">
    <property type="entry name" value="HTH_AraC"/>
</dbReference>
<evidence type="ECO:0000256" key="2">
    <source>
        <dbReference type="ARBA" id="ARBA00023125"/>
    </source>
</evidence>
<dbReference type="PROSITE" id="PS01124">
    <property type="entry name" value="HTH_ARAC_FAMILY_2"/>
    <property type="match status" value="1"/>
</dbReference>
<dbReference type="PANTHER" id="PTHR43280:SF2">
    <property type="entry name" value="HTH-TYPE TRANSCRIPTIONAL REGULATOR EXSA"/>
    <property type="match status" value="1"/>
</dbReference>
<keyword evidence="1" id="KW-0805">Transcription regulation</keyword>
<dbReference type="InterPro" id="IPR037923">
    <property type="entry name" value="HTH-like"/>
</dbReference>
<accession>A0A6B8RBJ9</accession>
<dbReference type="Pfam" id="PF12833">
    <property type="entry name" value="HTH_18"/>
    <property type="match status" value="1"/>
</dbReference>
<keyword evidence="2" id="KW-0238">DNA-binding</keyword>
<organism evidence="5 6">
    <name type="scientific">Paenibacillus psychroresistens</name>
    <dbReference type="NCBI Taxonomy" id="1778678"/>
    <lineage>
        <taxon>Bacteria</taxon>
        <taxon>Bacillati</taxon>
        <taxon>Bacillota</taxon>
        <taxon>Bacilli</taxon>
        <taxon>Bacillales</taxon>
        <taxon>Paenibacillaceae</taxon>
        <taxon>Paenibacillus</taxon>
    </lineage>
</organism>
<dbReference type="PANTHER" id="PTHR43280">
    <property type="entry name" value="ARAC-FAMILY TRANSCRIPTIONAL REGULATOR"/>
    <property type="match status" value="1"/>
</dbReference>
<dbReference type="SUPFAM" id="SSF46689">
    <property type="entry name" value="Homeodomain-like"/>
    <property type="match status" value="2"/>
</dbReference>
<evidence type="ECO:0000313" key="5">
    <source>
        <dbReference type="EMBL" id="QGQ93941.1"/>
    </source>
</evidence>
<dbReference type="RefSeq" id="WP_155698937.1">
    <property type="nucleotide sequence ID" value="NZ_CP034235.1"/>
</dbReference>
<proteinExistence type="predicted"/>
<keyword evidence="3" id="KW-0804">Transcription</keyword>
<dbReference type="KEGG" id="ppsc:EHS13_02985"/>
<reference evidence="6" key="1">
    <citation type="submission" date="2018-11" db="EMBL/GenBank/DDBJ databases">
        <title>Complete genome sequence of Paenibacillus sp. ML311-T8.</title>
        <authorList>
            <person name="Nam Y.-D."/>
            <person name="Kang J."/>
            <person name="Chung W.-H."/>
            <person name="Park Y.S."/>
        </authorList>
    </citation>
    <scope>NUCLEOTIDE SEQUENCE [LARGE SCALE GENOMIC DNA]</scope>
    <source>
        <strain evidence="6">ML311-T8</strain>
    </source>
</reference>
<name>A0A6B8RBJ9_9BACL</name>
<dbReference type="EMBL" id="CP034235">
    <property type="protein sequence ID" value="QGQ93941.1"/>
    <property type="molecule type" value="Genomic_DNA"/>
</dbReference>
<feature type="domain" description="HTH araC/xylS-type" evidence="4">
    <location>
        <begin position="168"/>
        <end position="266"/>
    </location>
</feature>
<keyword evidence="6" id="KW-1185">Reference proteome</keyword>
<dbReference type="Proteomes" id="UP000426246">
    <property type="component" value="Chromosome"/>
</dbReference>
<dbReference type="GO" id="GO:0003700">
    <property type="term" value="F:DNA-binding transcription factor activity"/>
    <property type="evidence" value="ECO:0007669"/>
    <property type="project" value="InterPro"/>
</dbReference>
<dbReference type="SUPFAM" id="SSF51215">
    <property type="entry name" value="Regulatory protein AraC"/>
    <property type="match status" value="1"/>
</dbReference>
<dbReference type="GO" id="GO:0043565">
    <property type="term" value="F:sequence-specific DNA binding"/>
    <property type="evidence" value="ECO:0007669"/>
    <property type="project" value="InterPro"/>
</dbReference>
<gene>
    <name evidence="5" type="ORF">EHS13_02985</name>
</gene>